<proteinExistence type="inferred from homology"/>
<dbReference type="InterPro" id="IPR000560">
    <property type="entry name" value="His_Pase_clade-2"/>
</dbReference>
<keyword evidence="3" id="KW-1133">Transmembrane helix</keyword>
<keyword evidence="3" id="KW-0812">Transmembrane</keyword>
<dbReference type="Gene3D" id="3.40.50.1240">
    <property type="entry name" value="Phosphoglycerate mutase-like"/>
    <property type="match status" value="1"/>
</dbReference>
<gene>
    <name evidence="4" type="ORF">HRR80_001480</name>
</gene>
<feature type="region of interest" description="Disordered" evidence="2">
    <location>
        <begin position="527"/>
        <end position="591"/>
    </location>
</feature>
<feature type="transmembrane region" description="Helical" evidence="3">
    <location>
        <begin position="459"/>
        <end position="486"/>
    </location>
</feature>
<comment type="similarity">
    <text evidence="1">Belongs to the histidine acid phosphatase family.</text>
</comment>
<dbReference type="AlphaFoldDB" id="A0AAN6EZR4"/>
<dbReference type="PANTHER" id="PTHR11567">
    <property type="entry name" value="ACID PHOSPHATASE-RELATED"/>
    <property type="match status" value="1"/>
</dbReference>
<dbReference type="PANTHER" id="PTHR11567:SF127">
    <property type="entry name" value="HISTIDINE ACID PHOSPHATASE"/>
    <property type="match status" value="1"/>
</dbReference>
<name>A0AAN6EZR4_EXODE</name>
<evidence type="ECO:0000256" key="2">
    <source>
        <dbReference type="SAM" id="MobiDB-lite"/>
    </source>
</evidence>
<comment type="caution">
    <text evidence="4">The sequence shown here is derived from an EMBL/GenBank/DDBJ whole genome shotgun (WGS) entry which is preliminary data.</text>
</comment>
<organism evidence="4 5">
    <name type="scientific">Exophiala dermatitidis</name>
    <name type="common">Black yeast-like fungus</name>
    <name type="synonym">Wangiella dermatitidis</name>
    <dbReference type="NCBI Taxonomy" id="5970"/>
    <lineage>
        <taxon>Eukaryota</taxon>
        <taxon>Fungi</taxon>
        <taxon>Dikarya</taxon>
        <taxon>Ascomycota</taxon>
        <taxon>Pezizomycotina</taxon>
        <taxon>Eurotiomycetes</taxon>
        <taxon>Chaetothyriomycetidae</taxon>
        <taxon>Chaetothyriales</taxon>
        <taxon>Herpotrichiellaceae</taxon>
        <taxon>Exophiala</taxon>
    </lineage>
</organism>
<dbReference type="InterPro" id="IPR050645">
    <property type="entry name" value="Histidine_acid_phosphatase"/>
</dbReference>
<sequence>MISAIRIMECSLSTMAHLPTSIVFLFALFVVAGAQTAIQQQLLSTFIYTLHGDRTPLVLPTSPSLTPLGAEQLFAAGDSFRERYVAPSESNSFTIRGISAYQLEDDQLTVLSTTDQFVAASAQAFLQGLYPPLQTDSNSANTAQNDTTMVAPLRGYQYADIMTVSSNDFNSIWLRGSKSCPAYLASSSDYYETEAFETLQNSTEDFYRSIQPDFLDGILSDASVGYFNAYQIYDYLNYVSIHNTSASGLLAPEVLAKAKILADDLVFALNTDISPSGSSFDDYIRTIAGRTLAARITQAFSATINTQGASDKMTLVFGSYEPVVALAALAGLVVPQHSAFYNVPAPGASYVFELISMQGNDTDAYPEVSDLFVRFLYKNGTGSDSSLVPYPLFGLSPSQTLISFADFVAGLDRFSVSNVQDWCTACNSFSVFCPAFATTNGSLDYTGSGSPYGKRLSPVIGGVIGAVVTLAATALIYGAAMLFGGVRMHRVRDKRRSALGGFKGAEKLASDPDLSVAKGSAGAVVIASQGPAGTGGHERTGSWEMKDQGKAVEAQRQALGAGAPSPRSPSYEDDDMPIEPHAFPVQPRSHV</sequence>
<dbReference type="EMBL" id="JAJGCB010000002">
    <property type="protein sequence ID" value="KAJ8994776.1"/>
    <property type="molecule type" value="Genomic_DNA"/>
</dbReference>
<evidence type="ECO:0000313" key="4">
    <source>
        <dbReference type="EMBL" id="KAJ8994776.1"/>
    </source>
</evidence>
<reference evidence="4" key="1">
    <citation type="submission" date="2023-01" db="EMBL/GenBank/DDBJ databases">
        <title>Exophiala dermititidis isolated from Cystic Fibrosis Patient.</title>
        <authorList>
            <person name="Kurbessoian T."/>
            <person name="Crocker A."/>
            <person name="Murante D."/>
            <person name="Hogan D.A."/>
            <person name="Stajich J.E."/>
        </authorList>
    </citation>
    <scope>NUCLEOTIDE SEQUENCE</scope>
    <source>
        <strain evidence="4">Ex8</strain>
    </source>
</reference>
<dbReference type="SUPFAM" id="SSF53254">
    <property type="entry name" value="Phosphoglycerate mutase-like"/>
    <property type="match status" value="1"/>
</dbReference>
<feature type="compositionally biased region" description="Basic and acidic residues" evidence="2">
    <location>
        <begin position="536"/>
        <end position="550"/>
    </location>
</feature>
<evidence type="ECO:0000256" key="1">
    <source>
        <dbReference type="ARBA" id="ARBA00005375"/>
    </source>
</evidence>
<evidence type="ECO:0000256" key="3">
    <source>
        <dbReference type="SAM" id="Phobius"/>
    </source>
</evidence>
<evidence type="ECO:0000313" key="5">
    <source>
        <dbReference type="Proteomes" id="UP001161757"/>
    </source>
</evidence>
<dbReference type="Proteomes" id="UP001161757">
    <property type="component" value="Unassembled WGS sequence"/>
</dbReference>
<dbReference type="InterPro" id="IPR029033">
    <property type="entry name" value="His_PPase_superfam"/>
</dbReference>
<keyword evidence="3" id="KW-0472">Membrane</keyword>
<dbReference type="CDD" id="cd07061">
    <property type="entry name" value="HP_HAP_like"/>
    <property type="match status" value="1"/>
</dbReference>
<accession>A0AAN6EZR4</accession>
<protein>
    <recommendedName>
        <fullName evidence="6">Acid phosphatase</fullName>
    </recommendedName>
</protein>
<dbReference type="GO" id="GO:0016791">
    <property type="term" value="F:phosphatase activity"/>
    <property type="evidence" value="ECO:0007669"/>
    <property type="project" value="TreeGrafter"/>
</dbReference>
<dbReference type="Pfam" id="PF00328">
    <property type="entry name" value="His_Phos_2"/>
    <property type="match status" value="1"/>
</dbReference>
<evidence type="ECO:0008006" key="6">
    <source>
        <dbReference type="Google" id="ProtNLM"/>
    </source>
</evidence>